<dbReference type="InterPro" id="IPR045344">
    <property type="entry name" value="C-JID"/>
</dbReference>
<keyword evidence="6" id="KW-1185">Reference proteome</keyword>
<dbReference type="Proteomes" id="UP000257109">
    <property type="component" value="Unassembled WGS sequence"/>
</dbReference>
<keyword evidence="1" id="KW-0433">Leucine-rich repeat</keyword>
<evidence type="ECO:0000256" key="3">
    <source>
        <dbReference type="SAM" id="MobiDB-lite"/>
    </source>
</evidence>
<organism evidence="5 6">
    <name type="scientific">Mucuna pruriens</name>
    <name type="common">Velvet bean</name>
    <name type="synonym">Dolichos pruriens</name>
    <dbReference type="NCBI Taxonomy" id="157652"/>
    <lineage>
        <taxon>Eukaryota</taxon>
        <taxon>Viridiplantae</taxon>
        <taxon>Streptophyta</taxon>
        <taxon>Embryophyta</taxon>
        <taxon>Tracheophyta</taxon>
        <taxon>Spermatophyta</taxon>
        <taxon>Magnoliopsida</taxon>
        <taxon>eudicotyledons</taxon>
        <taxon>Gunneridae</taxon>
        <taxon>Pentapetalae</taxon>
        <taxon>rosids</taxon>
        <taxon>fabids</taxon>
        <taxon>Fabales</taxon>
        <taxon>Fabaceae</taxon>
        <taxon>Papilionoideae</taxon>
        <taxon>50 kb inversion clade</taxon>
        <taxon>NPAAA clade</taxon>
        <taxon>indigoferoid/millettioid clade</taxon>
        <taxon>Phaseoleae</taxon>
        <taxon>Mucuna</taxon>
    </lineage>
</organism>
<dbReference type="Pfam" id="PF20160">
    <property type="entry name" value="C-JID"/>
    <property type="match status" value="1"/>
</dbReference>
<accession>A0A371I776</accession>
<gene>
    <name evidence="5" type="ORF">CR513_04506</name>
</gene>
<evidence type="ECO:0000313" key="5">
    <source>
        <dbReference type="EMBL" id="RDY10907.1"/>
    </source>
</evidence>
<evidence type="ECO:0000313" key="6">
    <source>
        <dbReference type="Proteomes" id="UP000257109"/>
    </source>
</evidence>
<feature type="region of interest" description="Disordered" evidence="3">
    <location>
        <begin position="1"/>
        <end position="20"/>
    </location>
</feature>
<evidence type="ECO:0000256" key="1">
    <source>
        <dbReference type="ARBA" id="ARBA00022614"/>
    </source>
</evidence>
<name>A0A371I776_MUCPR</name>
<reference evidence="5" key="1">
    <citation type="submission" date="2018-05" db="EMBL/GenBank/DDBJ databases">
        <title>Draft genome of Mucuna pruriens seed.</title>
        <authorList>
            <person name="Nnadi N.E."/>
            <person name="Vos R."/>
            <person name="Hasami M.H."/>
            <person name="Devisetty U.K."/>
            <person name="Aguiy J.C."/>
        </authorList>
    </citation>
    <scope>NUCLEOTIDE SEQUENCE [LARGE SCALE GENOMIC DNA]</scope>
    <source>
        <strain evidence="5">JCA_2017</strain>
    </source>
</reference>
<evidence type="ECO:0000256" key="2">
    <source>
        <dbReference type="ARBA" id="ARBA00022737"/>
    </source>
</evidence>
<proteinExistence type="predicted"/>
<dbReference type="EMBL" id="QJKJ01000751">
    <property type="protein sequence ID" value="RDY10907.1"/>
    <property type="molecule type" value="Genomic_DNA"/>
</dbReference>
<evidence type="ECO:0000259" key="4">
    <source>
        <dbReference type="Pfam" id="PF20160"/>
    </source>
</evidence>
<feature type="non-terminal residue" evidence="5">
    <location>
        <position position="1"/>
    </location>
</feature>
<keyword evidence="2" id="KW-0677">Repeat</keyword>
<feature type="domain" description="C-JID" evidence="4">
    <location>
        <begin position="40"/>
        <end position="98"/>
    </location>
</feature>
<dbReference type="AlphaFoldDB" id="A0A371I776"/>
<sequence>MMKFVNNHLPTPNQDHTENYNDFDPDENYGSYQAIYVYARSNVPEWFEYKTTKGNLIIDLSSSPPSPLLGFIFCFMLEPKPNQGFKSRLELIHDSPTEKVFMHWRISPISISVYNNFIQQMELGNSMSQFH</sequence>
<protein>
    <recommendedName>
        <fullName evidence="4">C-JID domain-containing protein</fullName>
    </recommendedName>
</protein>
<comment type="caution">
    <text evidence="5">The sequence shown here is derived from an EMBL/GenBank/DDBJ whole genome shotgun (WGS) entry which is preliminary data.</text>
</comment>